<organism evidence="10 11">
    <name type="scientific">Cellulomonas humilata</name>
    <dbReference type="NCBI Taxonomy" id="144055"/>
    <lineage>
        <taxon>Bacteria</taxon>
        <taxon>Bacillati</taxon>
        <taxon>Actinomycetota</taxon>
        <taxon>Actinomycetes</taxon>
        <taxon>Micrococcales</taxon>
        <taxon>Cellulomonadaceae</taxon>
        <taxon>Cellulomonas</taxon>
    </lineage>
</organism>
<dbReference type="RefSeq" id="WP_175345787.1">
    <property type="nucleotide sequence ID" value="NZ_JABMCI010000036.1"/>
</dbReference>
<keyword evidence="4" id="KW-1003">Cell membrane</keyword>
<dbReference type="GO" id="GO:0005886">
    <property type="term" value="C:plasma membrane"/>
    <property type="evidence" value="ECO:0007669"/>
    <property type="project" value="UniProtKB-SubCell"/>
</dbReference>
<feature type="transmembrane region" description="Helical" evidence="8">
    <location>
        <begin position="145"/>
        <end position="169"/>
    </location>
</feature>
<keyword evidence="11" id="KW-1185">Reference proteome</keyword>
<dbReference type="PROSITE" id="PS01307">
    <property type="entry name" value="MOTA"/>
    <property type="match status" value="1"/>
</dbReference>
<evidence type="ECO:0000256" key="8">
    <source>
        <dbReference type="SAM" id="Phobius"/>
    </source>
</evidence>
<reference evidence="10 11" key="1">
    <citation type="submission" date="2020-05" db="EMBL/GenBank/DDBJ databases">
        <title>Genome Sequencing of Type Strains.</title>
        <authorList>
            <person name="Lemaire J.F."/>
            <person name="Inderbitzin P."/>
            <person name="Gregorio O.A."/>
            <person name="Collins S.B."/>
            <person name="Wespe N."/>
            <person name="Knight-Connoni V."/>
        </authorList>
    </citation>
    <scope>NUCLEOTIDE SEQUENCE [LARGE SCALE GENOMIC DNA]</scope>
    <source>
        <strain evidence="10 11">ATCC 25174</strain>
    </source>
</reference>
<accession>A0A7Y6DUY1</accession>
<evidence type="ECO:0000313" key="11">
    <source>
        <dbReference type="Proteomes" id="UP000565724"/>
    </source>
</evidence>
<dbReference type="InterPro" id="IPR000540">
    <property type="entry name" value="Flag_MotA_CS"/>
</dbReference>
<evidence type="ECO:0000256" key="6">
    <source>
        <dbReference type="ARBA" id="ARBA00022989"/>
    </source>
</evidence>
<keyword evidence="6 8" id="KW-1133">Transmembrane helix</keyword>
<feature type="domain" description="MotA/TolQ/ExbB proton channel" evidence="9">
    <location>
        <begin position="101"/>
        <end position="219"/>
    </location>
</feature>
<proteinExistence type="inferred from homology"/>
<comment type="similarity">
    <text evidence="2">Belongs to the MotA family.</text>
</comment>
<dbReference type="GO" id="GO:0006935">
    <property type="term" value="P:chemotaxis"/>
    <property type="evidence" value="ECO:0007669"/>
    <property type="project" value="InterPro"/>
</dbReference>
<sequence>MDPAGLIGIGIAFVAIFGALFLEGADPMSIFLPAPLLLVWVGTIGVGIAGHTIKDVIGSFAAVPRALRSKAPDPAATVDTVVDLADRARREGLLALEDATRTIDDAFLRGGLQAAIDGTDPDDLRTILEDKIATKRTRDRVHSKYFVDMGGYAPTIGIIGTVISLVHVLENLSKPAELGHSIAAAFVATLWGILSANVVWLPLGARIRRISDLECAQMEVTLEGLLAVQAGANPRLVGERLRSLLPEEAPAKAGKTAKSAKAAA</sequence>
<keyword evidence="7 8" id="KW-0472">Membrane</keyword>
<name>A0A7Y6DUY1_9CELL</name>
<evidence type="ECO:0000256" key="3">
    <source>
        <dbReference type="ARBA" id="ARBA00022448"/>
    </source>
</evidence>
<dbReference type="Pfam" id="PF01618">
    <property type="entry name" value="MotA_ExbB"/>
    <property type="match status" value="1"/>
</dbReference>
<feature type="transmembrane region" description="Helical" evidence="8">
    <location>
        <begin position="28"/>
        <end position="49"/>
    </location>
</feature>
<gene>
    <name evidence="10" type="ORF">HP550_01250</name>
</gene>
<evidence type="ECO:0000256" key="5">
    <source>
        <dbReference type="ARBA" id="ARBA00022692"/>
    </source>
</evidence>
<dbReference type="Proteomes" id="UP000565724">
    <property type="component" value="Unassembled WGS sequence"/>
</dbReference>
<evidence type="ECO:0000259" key="9">
    <source>
        <dbReference type="Pfam" id="PF01618"/>
    </source>
</evidence>
<dbReference type="GO" id="GO:0071978">
    <property type="term" value="P:bacterial-type flagellum-dependent swarming motility"/>
    <property type="evidence" value="ECO:0007669"/>
    <property type="project" value="InterPro"/>
</dbReference>
<evidence type="ECO:0000256" key="1">
    <source>
        <dbReference type="ARBA" id="ARBA00004651"/>
    </source>
</evidence>
<dbReference type="AlphaFoldDB" id="A0A7Y6DUY1"/>
<dbReference type="EMBL" id="JABMCI010000036">
    <property type="protein sequence ID" value="NUU15876.1"/>
    <property type="molecule type" value="Genomic_DNA"/>
</dbReference>
<dbReference type="PANTHER" id="PTHR30433:SF3">
    <property type="entry name" value="MOTILITY PROTEIN A"/>
    <property type="match status" value="1"/>
</dbReference>
<feature type="transmembrane region" description="Helical" evidence="8">
    <location>
        <begin position="5"/>
        <end position="22"/>
    </location>
</feature>
<keyword evidence="3" id="KW-0813">Transport</keyword>
<evidence type="ECO:0000256" key="4">
    <source>
        <dbReference type="ARBA" id="ARBA00022475"/>
    </source>
</evidence>
<keyword evidence="5 8" id="KW-0812">Transmembrane</keyword>
<comment type="caution">
    <text evidence="10">The sequence shown here is derived from an EMBL/GenBank/DDBJ whole genome shotgun (WGS) entry which is preliminary data.</text>
</comment>
<comment type="subcellular location">
    <subcellularLocation>
        <location evidence="1">Cell membrane</location>
        <topology evidence="1">Multi-pass membrane protein</topology>
    </subcellularLocation>
</comment>
<evidence type="ECO:0000313" key="10">
    <source>
        <dbReference type="EMBL" id="NUU15876.1"/>
    </source>
</evidence>
<dbReference type="PANTHER" id="PTHR30433">
    <property type="entry name" value="CHEMOTAXIS PROTEIN MOTA"/>
    <property type="match status" value="1"/>
</dbReference>
<feature type="transmembrane region" description="Helical" evidence="8">
    <location>
        <begin position="181"/>
        <end position="203"/>
    </location>
</feature>
<protein>
    <submittedName>
        <fullName evidence="10">Motility protein A</fullName>
    </submittedName>
</protein>
<dbReference type="InterPro" id="IPR002898">
    <property type="entry name" value="MotA_ExbB_proton_chnl"/>
</dbReference>
<evidence type="ECO:0000256" key="7">
    <source>
        <dbReference type="ARBA" id="ARBA00023136"/>
    </source>
</evidence>
<evidence type="ECO:0000256" key="2">
    <source>
        <dbReference type="ARBA" id="ARBA00008038"/>
    </source>
</evidence>
<dbReference type="InterPro" id="IPR047055">
    <property type="entry name" value="MotA-like"/>
</dbReference>